<dbReference type="Pfam" id="PF06736">
    <property type="entry name" value="TMEM175"/>
    <property type="match status" value="1"/>
</dbReference>
<comment type="catalytic activity">
    <reaction evidence="12">
        <text>K(+)(in) = K(+)(out)</text>
        <dbReference type="Rhea" id="RHEA:29463"/>
        <dbReference type="ChEBI" id="CHEBI:29103"/>
    </reaction>
</comment>
<evidence type="ECO:0000256" key="11">
    <source>
        <dbReference type="ARBA" id="ARBA00023303"/>
    </source>
</evidence>
<evidence type="ECO:0000256" key="9">
    <source>
        <dbReference type="ARBA" id="ARBA00023065"/>
    </source>
</evidence>
<proteinExistence type="inferred from homology"/>
<dbReference type="PANTHER" id="PTHR31462:SF5">
    <property type="entry name" value="ENDOSOMAL_LYSOSOMAL PROTON CHANNEL TMEM175"/>
    <property type="match status" value="1"/>
</dbReference>
<keyword evidence="10 13" id="KW-0472">Membrane</keyword>
<feature type="transmembrane region" description="Helical" evidence="13">
    <location>
        <begin position="6"/>
        <end position="23"/>
    </location>
</feature>
<dbReference type="GO" id="GO:0015252">
    <property type="term" value="F:proton channel activity"/>
    <property type="evidence" value="ECO:0007669"/>
    <property type="project" value="InterPro"/>
</dbReference>
<dbReference type="OrthoDB" id="7626281at2"/>
<evidence type="ECO:0000256" key="10">
    <source>
        <dbReference type="ARBA" id="ARBA00023136"/>
    </source>
</evidence>
<keyword evidence="8 13" id="KW-1133">Transmembrane helix</keyword>
<feature type="transmembrane region" description="Helical" evidence="13">
    <location>
        <begin position="108"/>
        <end position="127"/>
    </location>
</feature>
<evidence type="ECO:0000256" key="6">
    <source>
        <dbReference type="ARBA" id="ARBA00022826"/>
    </source>
</evidence>
<comment type="similarity">
    <text evidence="2">Belongs to the TMEM175 family.</text>
</comment>
<keyword evidence="9" id="KW-0406">Ion transport</keyword>
<evidence type="ECO:0000256" key="7">
    <source>
        <dbReference type="ARBA" id="ARBA00022958"/>
    </source>
</evidence>
<protein>
    <submittedName>
        <fullName evidence="14">Uncharacterized membrane protein</fullName>
    </submittedName>
</protein>
<gene>
    <name evidence="14" type="ORF">SAMN06265338_101839</name>
</gene>
<dbReference type="GO" id="GO:0016020">
    <property type="term" value="C:membrane"/>
    <property type="evidence" value="ECO:0007669"/>
    <property type="project" value="UniProtKB-SubCell"/>
</dbReference>
<keyword evidence="7" id="KW-0630">Potassium</keyword>
<dbReference type="InterPro" id="IPR010617">
    <property type="entry name" value="TMEM175-like"/>
</dbReference>
<keyword evidence="3" id="KW-0813">Transport</keyword>
<reference evidence="15" key="1">
    <citation type="submission" date="2017-06" db="EMBL/GenBank/DDBJ databases">
        <authorList>
            <person name="Varghese N."/>
            <person name="Submissions S."/>
        </authorList>
    </citation>
    <scope>NUCLEOTIDE SEQUENCE [LARGE SCALE GENOMIC DNA]</scope>
    <source>
        <strain evidence="15">DSM 137</strain>
    </source>
</reference>
<feature type="transmembrane region" description="Helical" evidence="13">
    <location>
        <begin position="35"/>
        <end position="55"/>
    </location>
</feature>
<feature type="transmembrane region" description="Helical" evidence="13">
    <location>
        <begin position="75"/>
        <end position="96"/>
    </location>
</feature>
<keyword evidence="15" id="KW-1185">Reference proteome</keyword>
<sequence>MSSERLKAFSDGVIAIIITIMVLELKPPHGEEFGALVGLWPTFLAYAVSFTYVAIYWNNHHHLFYLVESIDGAVLWANLVLLFCLSLLPFATAWAADTEFASAPMALYGADLLACATAYLVLGRVLLRAQEAGSKLHAAIGDDLKGKVSMALYFAGIAAAFWRPWLAGAFYITVAAIWLIPDRRIVRALD</sequence>
<evidence type="ECO:0000256" key="5">
    <source>
        <dbReference type="ARBA" id="ARBA00022692"/>
    </source>
</evidence>
<accession>A0A212QMR2</accession>
<evidence type="ECO:0000256" key="13">
    <source>
        <dbReference type="SAM" id="Phobius"/>
    </source>
</evidence>
<keyword evidence="5 13" id="KW-0812">Transmembrane</keyword>
<dbReference type="RefSeq" id="WP_088519262.1">
    <property type="nucleotide sequence ID" value="NZ_FYDG01000001.1"/>
</dbReference>
<evidence type="ECO:0000256" key="3">
    <source>
        <dbReference type="ARBA" id="ARBA00022448"/>
    </source>
</evidence>
<comment type="subcellular location">
    <subcellularLocation>
        <location evidence="1">Membrane</location>
        <topology evidence="1">Multi-pass membrane protein</topology>
    </subcellularLocation>
</comment>
<evidence type="ECO:0000256" key="4">
    <source>
        <dbReference type="ARBA" id="ARBA00022538"/>
    </source>
</evidence>
<keyword evidence="4" id="KW-0633">Potassium transport</keyword>
<feature type="transmembrane region" description="Helical" evidence="13">
    <location>
        <begin position="151"/>
        <end position="180"/>
    </location>
</feature>
<organism evidence="14 15">
    <name type="scientific">Rhodoblastus acidophilus</name>
    <name type="common">Rhodopseudomonas acidophila</name>
    <dbReference type="NCBI Taxonomy" id="1074"/>
    <lineage>
        <taxon>Bacteria</taxon>
        <taxon>Pseudomonadati</taxon>
        <taxon>Pseudomonadota</taxon>
        <taxon>Alphaproteobacteria</taxon>
        <taxon>Hyphomicrobiales</taxon>
        <taxon>Rhodoblastaceae</taxon>
        <taxon>Rhodoblastus</taxon>
    </lineage>
</organism>
<evidence type="ECO:0000256" key="2">
    <source>
        <dbReference type="ARBA" id="ARBA00006920"/>
    </source>
</evidence>
<evidence type="ECO:0000313" key="14">
    <source>
        <dbReference type="EMBL" id="SNB60528.1"/>
    </source>
</evidence>
<dbReference type="Proteomes" id="UP000198418">
    <property type="component" value="Unassembled WGS sequence"/>
</dbReference>
<dbReference type="EMBL" id="FYDG01000001">
    <property type="protein sequence ID" value="SNB60528.1"/>
    <property type="molecule type" value="Genomic_DNA"/>
</dbReference>
<name>A0A212QMR2_RHOAC</name>
<evidence type="ECO:0000256" key="8">
    <source>
        <dbReference type="ARBA" id="ARBA00022989"/>
    </source>
</evidence>
<keyword evidence="11" id="KW-0407">Ion channel</keyword>
<keyword evidence="6" id="KW-0631">Potassium channel</keyword>
<evidence type="ECO:0000256" key="1">
    <source>
        <dbReference type="ARBA" id="ARBA00004141"/>
    </source>
</evidence>
<evidence type="ECO:0000256" key="12">
    <source>
        <dbReference type="ARBA" id="ARBA00034430"/>
    </source>
</evidence>
<dbReference type="AlphaFoldDB" id="A0A212QMR2"/>
<dbReference type="PANTHER" id="PTHR31462">
    <property type="entry name" value="ENDOSOMAL/LYSOSOMAL POTASSIUM CHANNEL TMEM175"/>
    <property type="match status" value="1"/>
</dbReference>
<dbReference type="GO" id="GO:0005267">
    <property type="term" value="F:potassium channel activity"/>
    <property type="evidence" value="ECO:0007669"/>
    <property type="project" value="UniProtKB-KW"/>
</dbReference>
<evidence type="ECO:0000313" key="15">
    <source>
        <dbReference type="Proteomes" id="UP000198418"/>
    </source>
</evidence>